<dbReference type="Pfam" id="PF18911">
    <property type="entry name" value="PKD_4"/>
    <property type="match status" value="1"/>
</dbReference>
<feature type="signal peptide" evidence="1">
    <location>
        <begin position="1"/>
        <end position="32"/>
    </location>
</feature>
<evidence type="ECO:0000313" key="4">
    <source>
        <dbReference type="Proteomes" id="UP001589698"/>
    </source>
</evidence>
<dbReference type="InterPro" id="IPR013783">
    <property type="entry name" value="Ig-like_fold"/>
</dbReference>
<dbReference type="InterPro" id="IPR035986">
    <property type="entry name" value="PKD_dom_sf"/>
</dbReference>
<dbReference type="SUPFAM" id="SSF49299">
    <property type="entry name" value="PKD domain"/>
    <property type="match status" value="1"/>
</dbReference>
<dbReference type="RefSeq" id="WP_378517600.1">
    <property type="nucleotide sequence ID" value="NZ_JBHLXH010000001.1"/>
</dbReference>
<dbReference type="InterPro" id="IPR000601">
    <property type="entry name" value="PKD_dom"/>
</dbReference>
<accession>A0ABV6DYY3</accession>
<dbReference type="SMART" id="SM00089">
    <property type="entry name" value="PKD"/>
    <property type="match status" value="1"/>
</dbReference>
<keyword evidence="1" id="KW-0732">Signal</keyword>
<organism evidence="3 4">
    <name type="scientific">Nocardioides zeicaulis</name>
    <dbReference type="NCBI Taxonomy" id="1776857"/>
    <lineage>
        <taxon>Bacteria</taxon>
        <taxon>Bacillati</taxon>
        <taxon>Actinomycetota</taxon>
        <taxon>Actinomycetes</taxon>
        <taxon>Propionibacteriales</taxon>
        <taxon>Nocardioidaceae</taxon>
        <taxon>Nocardioides</taxon>
    </lineage>
</organism>
<dbReference type="Proteomes" id="UP001589698">
    <property type="component" value="Unassembled WGS sequence"/>
</dbReference>
<dbReference type="Gene3D" id="2.60.40.10">
    <property type="entry name" value="Immunoglobulins"/>
    <property type="match status" value="1"/>
</dbReference>
<evidence type="ECO:0000313" key="3">
    <source>
        <dbReference type="EMBL" id="MFC0221935.1"/>
    </source>
</evidence>
<keyword evidence="4" id="KW-1185">Reference proteome</keyword>
<evidence type="ECO:0000259" key="2">
    <source>
        <dbReference type="PROSITE" id="PS50093"/>
    </source>
</evidence>
<comment type="caution">
    <text evidence="3">The sequence shown here is derived from an EMBL/GenBank/DDBJ whole genome shotgun (WGS) entry which is preliminary data.</text>
</comment>
<proteinExistence type="predicted"/>
<dbReference type="SUPFAM" id="SSF63829">
    <property type="entry name" value="Calcium-dependent phosphotriesterase"/>
    <property type="match status" value="1"/>
</dbReference>
<protein>
    <submittedName>
        <fullName evidence="3">PKD domain-containing protein</fullName>
    </submittedName>
</protein>
<dbReference type="PROSITE" id="PS50093">
    <property type="entry name" value="PKD"/>
    <property type="match status" value="1"/>
</dbReference>
<dbReference type="EMBL" id="JBHLXH010000001">
    <property type="protein sequence ID" value="MFC0221935.1"/>
    <property type="molecule type" value="Genomic_DNA"/>
</dbReference>
<sequence length="556" mass="57298">MKSSVVSTARRGGLSVLAVLSLVLVTAPPGQAGVTETPYPSLPMPWRLAVGGPEAHLYTAFLSGGTTQVTESDTNGAHLRDVQVGSVPLLSGFDVDPSGNLYLAFRDSSSNADVLRKVGPTGTGLWETTLTTSPRDLSVGGGTVWVVSAQGTGVQGYADSTGETLGGFAASGSSVEALPGGHVLVSSSSTGITEYDQGGAVLRRIPGATGPVDSTAAGDVVSTIQTSSGLSVRKWAADGSSTLGVDRGSAGAGDLAVAPNGAAWLLTNNIRVHLDPTTPDARLTSSAAQTSTGSPVALDASASSVPFASPTRFEWDLDGDGSFETDTGTSSRVSRTYDVPGARTIAVRVTAPAGGTATASTVVDVSTPSPAGPVGVSINQGARYTNDPHVTVFMRWPTHAKDVLVSNDGGFFPASQRPVAETVAWTLDSSGPERLPKTIYARFTGGQAGPETYQDDIILDQTVPSVLSASAAPSQGSRRSVDLAPRRAQMRWVVVLKAADKTSGVASMQVTTRKGKPGRWRAYRKRSTFTGTGGRILVRVSDGAGNVSRWKRLTVR</sequence>
<dbReference type="InterPro" id="IPR022409">
    <property type="entry name" value="PKD/Chitinase_dom"/>
</dbReference>
<reference evidence="3 4" key="1">
    <citation type="submission" date="2024-09" db="EMBL/GenBank/DDBJ databases">
        <authorList>
            <person name="Sun Q."/>
            <person name="Mori K."/>
        </authorList>
    </citation>
    <scope>NUCLEOTIDE SEQUENCE [LARGE SCALE GENOMIC DNA]</scope>
    <source>
        <strain evidence="3 4">CCM 8654</strain>
    </source>
</reference>
<gene>
    <name evidence="3" type="ORF">ACFFJG_05535</name>
</gene>
<feature type="domain" description="PKD" evidence="2">
    <location>
        <begin position="309"/>
        <end position="372"/>
    </location>
</feature>
<evidence type="ECO:0000256" key="1">
    <source>
        <dbReference type="SAM" id="SignalP"/>
    </source>
</evidence>
<feature type="chain" id="PRO_5046358568" evidence="1">
    <location>
        <begin position="33"/>
        <end position="556"/>
    </location>
</feature>
<name>A0ABV6DYY3_9ACTN</name>